<feature type="disulfide bond" evidence="10">
    <location>
        <begin position="176"/>
        <end position="222"/>
    </location>
</feature>
<keyword evidence="7" id="KW-0675">Receptor</keyword>
<feature type="disulfide bond" evidence="10">
    <location>
        <begin position="232"/>
        <end position="304"/>
    </location>
</feature>
<feature type="disulfide bond" evidence="10">
    <location>
        <begin position="159"/>
        <end position="181"/>
    </location>
</feature>
<dbReference type="SUPFAM" id="SSF110035">
    <property type="entry name" value="GDNF receptor-like"/>
    <property type="match status" value="1"/>
</dbReference>
<dbReference type="Proteomes" id="UP001239994">
    <property type="component" value="Unassembled WGS sequence"/>
</dbReference>
<evidence type="ECO:0000256" key="5">
    <source>
        <dbReference type="ARBA" id="ARBA00022729"/>
    </source>
</evidence>
<comment type="subcellular location">
    <subcellularLocation>
        <location evidence="1">Cell membrane</location>
        <topology evidence="1">Lipid-anchor</topology>
        <topology evidence="1">GPI-anchor</topology>
    </subcellularLocation>
</comment>
<dbReference type="InterPro" id="IPR003438">
    <property type="entry name" value="GDNF_rcpt"/>
</dbReference>
<feature type="disulfide bond" evidence="10">
    <location>
        <begin position="205"/>
        <end position="210"/>
    </location>
</feature>
<feature type="disulfide bond" evidence="10">
    <location>
        <begin position="135"/>
        <end position="203"/>
    </location>
</feature>
<dbReference type="FunFam" id="1.10.220.110:FF:000001">
    <property type="entry name" value="GDNF family receptor alpha"/>
    <property type="match status" value="1"/>
</dbReference>
<dbReference type="GO" id="GO:0007169">
    <property type="term" value="P:cell surface receptor protein tyrosine kinase signaling pathway"/>
    <property type="evidence" value="ECO:0007669"/>
    <property type="project" value="UniProtKB-ARBA"/>
</dbReference>
<dbReference type="AlphaFoldDB" id="A0AAD9DNA8"/>
<feature type="domain" description="GDNF/GAS1" evidence="12">
    <location>
        <begin position="135"/>
        <end position="222"/>
    </location>
</feature>
<dbReference type="GO" id="GO:0038023">
    <property type="term" value="F:signaling receptor activity"/>
    <property type="evidence" value="ECO:0007669"/>
    <property type="project" value="InterPro"/>
</dbReference>
<sequence>EWVDCVRAGEVCNQSPQCSSRFRIMRQCLVGKDWNTMLANKECQAALEVLQDSPLYECRCKRGMKKELQCLQSFWSIHMSLSEGEDFYEVSPYEPLPPVRHADAYRLASIIAGMHAGSGKSQPHCLDPSRTCNPCLDATKACNLNDNCKRQRSNYITTCTRSQAQVQQSSQLLESCSRKRCHKALRQFLERVESQYTYGLLFCSCRDQACAERRRQTIVPRCAYEDKVKPNCLQLRQICRQDPLCRSRLADFHTNCQMTQDSISTCPKDDYQSCLTAYTGLIGTDMTPNYENSNHTDFTVSPWCSCRNSGNQEEECERFLWDFRDNTCLRNAIQAFGYGTDVTTVPKTESPVAVRSVYPATDSKLKPTDNPNSTRPGHEFILVFLFLQENVEECNSSRGFICGEEGFVETETVEKDFNMRNRSPDLHLHPGLWLSSLVSAVGMLTV</sequence>
<protein>
    <recommendedName>
        <fullName evidence="12">GDNF/GAS1 domain-containing protein</fullName>
    </recommendedName>
</protein>
<dbReference type="PANTHER" id="PTHR10269:SF4">
    <property type="entry name" value="GDNF FAMILY RECEPTOR ALPHA-2"/>
    <property type="match status" value="1"/>
</dbReference>
<keyword evidence="4" id="KW-0336">GPI-anchor</keyword>
<evidence type="ECO:0000256" key="10">
    <source>
        <dbReference type="PIRSR" id="PIRSR038071-1"/>
    </source>
</evidence>
<dbReference type="Pfam" id="PF02351">
    <property type="entry name" value="GDNF"/>
    <property type="match status" value="3"/>
</dbReference>
<keyword evidence="9" id="KW-0449">Lipoprotein</keyword>
<evidence type="ECO:0000256" key="4">
    <source>
        <dbReference type="ARBA" id="ARBA00022622"/>
    </source>
</evidence>
<name>A0AAD9DNA8_9TELE</name>
<dbReference type="Gene3D" id="1.10.220.110">
    <property type="entry name" value="GDNF binding domain"/>
    <property type="match status" value="1"/>
</dbReference>
<dbReference type="PIRSF" id="PIRSF038071">
    <property type="entry name" value="GDNF_family_receptor_alpha"/>
    <property type="match status" value="1"/>
</dbReference>
<evidence type="ECO:0000256" key="9">
    <source>
        <dbReference type="ARBA" id="ARBA00023288"/>
    </source>
</evidence>
<evidence type="ECO:0000256" key="6">
    <source>
        <dbReference type="ARBA" id="ARBA00023136"/>
    </source>
</evidence>
<reference evidence="13" key="1">
    <citation type="submission" date="2023-03" db="EMBL/GenBank/DDBJ databases">
        <title>Electrophorus voltai genome.</title>
        <authorList>
            <person name="Bian C."/>
        </authorList>
    </citation>
    <scope>NUCLEOTIDE SEQUENCE</scope>
    <source>
        <strain evidence="13">CB-2022</strain>
        <tissue evidence="13">Muscle</tissue>
    </source>
</reference>
<feature type="disulfide bond" evidence="10">
    <location>
        <begin position="266"/>
        <end position="328"/>
    </location>
</feature>
<evidence type="ECO:0000313" key="14">
    <source>
        <dbReference type="Proteomes" id="UP001239994"/>
    </source>
</evidence>
<evidence type="ECO:0000313" key="13">
    <source>
        <dbReference type="EMBL" id="KAK1787158.1"/>
    </source>
</evidence>
<comment type="similarity">
    <text evidence="2">Belongs to the GDNFR family.</text>
</comment>
<accession>A0AAD9DNA8</accession>
<feature type="non-terminal residue" evidence="13">
    <location>
        <position position="446"/>
    </location>
</feature>
<feature type="domain" description="GDNF/GAS1" evidence="12">
    <location>
        <begin position="5"/>
        <end position="82"/>
    </location>
</feature>
<comment type="caution">
    <text evidence="13">The sequence shown here is derived from an EMBL/GenBank/DDBJ whole genome shotgun (WGS) entry which is preliminary data.</text>
</comment>
<dbReference type="GO" id="GO:0007399">
    <property type="term" value="P:nervous system development"/>
    <property type="evidence" value="ECO:0007669"/>
    <property type="project" value="TreeGrafter"/>
</dbReference>
<keyword evidence="8 11" id="KW-0325">Glycoprotein</keyword>
<evidence type="ECO:0000256" key="11">
    <source>
        <dbReference type="PIRSR" id="PIRSR038071-2"/>
    </source>
</evidence>
<feature type="disulfide bond" evidence="10">
    <location>
        <begin position="239"/>
        <end position="245"/>
    </location>
</feature>
<dbReference type="InterPro" id="IPR016017">
    <property type="entry name" value="GDNF/GAS1"/>
</dbReference>
<dbReference type="EMBL" id="JAROKS010000024">
    <property type="protein sequence ID" value="KAK1787158.1"/>
    <property type="molecule type" value="Genomic_DNA"/>
</dbReference>
<evidence type="ECO:0000256" key="3">
    <source>
        <dbReference type="ARBA" id="ARBA00022475"/>
    </source>
</evidence>
<evidence type="ECO:0000256" key="1">
    <source>
        <dbReference type="ARBA" id="ARBA00004609"/>
    </source>
</evidence>
<feature type="domain" description="GDNF/GAS1" evidence="12">
    <location>
        <begin position="232"/>
        <end position="328"/>
    </location>
</feature>
<keyword evidence="6" id="KW-0472">Membrane</keyword>
<evidence type="ECO:0000259" key="12">
    <source>
        <dbReference type="SMART" id="SM00907"/>
    </source>
</evidence>
<organism evidence="13 14">
    <name type="scientific">Electrophorus voltai</name>
    <dbReference type="NCBI Taxonomy" id="2609070"/>
    <lineage>
        <taxon>Eukaryota</taxon>
        <taxon>Metazoa</taxon>
        <taxon>Chordata</taxon>
        <taxon>Craniata</taxon>
        <taxon>Vertebrata</taxon>
        <taxon>Euteleostomi</taxon>
        <taxon>Actinopterygii</taxon>
        <taxon>Neopterygii</taxon>
        <taxon>Teleostei</taxon>
        <taxon>Ostariophysi</taxon>
        <taxon>Gymnotiformes</taxon>
        <taxon>Gymnotoidei</taxon>
        <taxon>Gymnotidae</taxon>
        <taxon>Electrophorus</taxon>
    </lineage>
</organism>
<keyword evidence="5" id="KW-0732">Signal</keyword>
<dbReference type="PRINTS" id="PR01316">
    <property type="entry name" value="GDNFRECEPTOR"/>
</dbReference>
<evidence type="ECO:0000256" key="2">
    <source>
        <dbReference type="ARBA" id="ARBA00005961"/>
    </source>
</evidence>
<evidence type="ECO:0000256" key="7">
    <source>
        <dbReference type="ARBA" id="ARBA00023170"/>
    </source>
</evidence>
<feature type="glycosylation site" description="N-linked (GlcNAc...) asparagine" evidence="11">
    <location>
        <position position="395"/>
    </location>
</feature>
<keyword evidence="3" id="KW-1003">Cell membrane</keyword>
<dbReference type="GO" id="GO:0043235">
    <property type="term" value="C:receptor complex"/>
    <property type="evidence" value="ECO:0007669"/>
    <property type="project" value="TreeGrafter"/>
</dbReference>
<dbReference type="InterPro" id="IPR017372">
    <property type="entry name" value="Glial_neurotroph_fac_rcpt_a1/2"/>
</dbReference>
<keyword evidence="14" id="KW-1185">Reference proteome</keyword>
<dbReference type="SMART" id="SM00907">
    <property type="entry name" value="GDNF"/>
    <property type="match status" value="3"/>
</dbReference>
<feature type="disulfide bond" evidence="10">
    <location>
        <begin position="12"/>
        <end position="18"/>
    </location>
</feature>
<keyword evidence="10" id="KW-1015">Disulfide bond</keyword>
<dbReference type="GO" id="GO:0009897">
    <property type="term" value="C:external side of plasma membrane"/>
    <property type="evidence" value="ECO:0007669"/>
    <property type="project" value="TreeGrafter"/>
</dbReference>
<feature type="disulfide bond" evidence="10">
    <location>
        <begin position="256"/>
        <end position="274"/>
    </location>
</feature>
<dbReference type="InterPro" id="IPR037193">
    <property type="entry name" value="GDNF_alpha"/>
</dbReference>
<feature type="disulfide bond" evidence="10">
    <location>
        <begin position="306"/>
        <end position="316"/>
    </location>
</feature>
<feature type="disulfide bond" evidence="10">
    <location>
        <begin position="142"/>
        <end position="148"/>
    </location>
</feature>
<evidence type="ECO:0000256" key="8">
    <source>
        <dbReference type="ARBA" id="ARBA00023180"/>
    </source>
</evidence>
<gene>
    <name evidence="13" type="ORF">P4O66_017533</name>
</gene>
<proteinExistence type="inferred from homology"/>
<dbReference type="PANTHER" id="PTHR10269">
    <property type="entry name" value="GDNF RECEPTOR ALPHA"/>
    <property type="match status" value="1"/>
</dbReference>